<dbReference type="EMBL" id="AAOE01000021">
    <property type="protein sequence ID" value="EAR08434.1"/>
    <property type="molecule type" value="Genomic_DNA"/>
</dbReference>
<protein>
    <submittedName>
        <fullName evidence="1">Uncharacterized protein</fullName>
    </submittedName>
</protein>
<proteinExistence type="predicted"/>
<dbReference type="OrthoDB" id="6121209at2"/>
<evidence type="ECO:0000313" key="1">
    <source>
        <dbReference type="EMBL" id="EAR08434.1"/>
    </source>
</evidence>
<dbReference type="HOGENOM" id="CLU_2090008_0_0_6"/>
<reference evidence="1 2" key="1">
    <citation type="submission" date="2006-02" db="EMBL/GenBank/DDBJ databases">
        <authorList>
            <person name="Pinhassi J."/>
            <person name="Pedros-Alio C."/>
            <person name="Ferriera S."/>
            <person name="Johnson J."/>
            <person name="Kravitz S."/>
            <person name="Halpern A."/>
            <person name="Remington K."/>
            <person name="Beeson K."/>
            <person name="Tran B."/>
            <person name="Rogers Y.-H."/>
            <person name="Friedman R."/>
            <person name="Venter J.C."/>
        </authorList>
    </citation>
    <scope>NUCLEOTIDE SEQUENCE [LARGE SCALE GENOMIC DNA]</scope>
    <source>
        <strain evidence="1 2">MED297</strain>
    </source>
</reference>
<gene>
    <name evidence="1" type="ORF">MED297_16879</name>
</gene>
<dbReference type="Proteomes" id="UP000005953">
    <property type="component" value="Unassembled WGS sequence"/>
</dbReference>
<accession>A4BHN6</accession>
<feature type="non-terminal residue" evidence="1">
    <location>
        <position position="117"/>
    </location>
</feature>
<dbReference type="AlphaFoldDB" id="A4BHN6"/>
<evidence type="ECO:0000313" key="2">
    <source>
        <dbReference type="Proteomes" id="UP000005953"/>
    </source>
</evidence>
<keyword evidence="2" id="KW-1185">Reference proteome</keyword>
<sequence length="117" mass="13130">MSNRAQEIIKAFYEEEAKRQESEVTFTDYTVRLNTSDIAMLEVIAKRFGKAAERIASEAVSAAVYSMVEALETSERKTMAKEADDLNETLAKKAAKANGKPEFDEKSVTWVMNDRAI</sequence>
<organism evidence="1 2">
    <name type="scientific">Reinekea blandensis MED297</name>
    <dbReference type="NCBI Taxonomy" id="314283"/>
    <lineage>
        <taxon>Bacteria</taxon>
        <taxon>Pseudomonadati</taxon>
        <taxon>Pseudomonadota</taxon>
        <taxon>Gammaproteobacteria</taxon>
        <taxon>Oceanospirillales</taxon>
        <taxon>Saccharospirillaceae</taxon>
        <taxon>Reinekea</taxon>
    </lineage>
</organism>
<comment type="caution">
    <text evidence="1">The sequence shown here is derived from an EMBL/GenBank/DDBJ whole genome shotgun (WGS) entry which is preliminary data.</text>
</comment>
<name>A4BHN6_9GAMM</name>
<dbReference type="RefSeq" id="WP_008043722.1">
    <property type="nucleotide sequence ID" value="NZ_CH724150.1"/>
</dbReference>